<proteinExistence type="predicted"/>
<dbReference type="AlphaFoldDB" id="A0A0A9DKH9"/>
<protein>
    <submittedName>
        <fullName evidence="1">p2C43</fullName>
    </submittedName>
</protein>
<name>A0A0A9DKH9_ARUDO</name>
<sequence>MRYGDIKKLDKGVRRYFHDDITVVVVFIDHELRQQGSSASVPEISVRGFVDSGGPSSFSGLNGIT</sequence>
<organism evidence="1">
    <name type="scientific">Arundo donax</name>
    <name type="common">Giant reed</name>
    <name type="synonym">Donax arundinaceus</name>
    <dbReference type="NCBI Taxonomy" id="35708"/>
    <lineage>
        <taxon>Eukaryota</taxon>
        <taxon>Viridiplantae</taxon>
        <taxon>Streptophyta</taxon>
        <taxon>Embryophyta</taxon>
        <taxon>Tracheophyta</taxon>
        <taxon>Spermatophyta</taxon>
        <taxon>Magnoliopsida</taxon>
        <taxon>Liliopsida</taxon>
        <taxon>Poales</taxon>
        <taxon>Poaceae</taxon>
        <taxon>PACMAD clade</taxon>
        <taxon>Arundinoideae</taxon>
        <taxon>Arundineae</taxon>
        <taxon>Arundo</taxon>
    </lineage>
</organism>
<dbReference type="EMBL" id="GBRH01208811">
    <property type="protein sequence ID" value="JAD89084.1"/>
    <property type="molecule type" value="Transcribed_RNA"/>
</dbReference>
<reference evidence="1" key="2">
    <citation type="journal article" date="2015" name="Data Brief">
        <title>Shoot transcriptome of the giant reed, Arundo donax.</title>
        <authorList>
            <person name="Barrero R.A."/>
            <person name="Guerrero F.D."/>
            <person name="Moolhuijzen P."/>
            <person name="Goolsby J.A."/>
            <person name="Tidwell J."/>
            <person name="Bellgard S.E."/>
            <person name="Bellgard M.I."/>
        </authorList>
    </citation>
    <scope>NUCLEOTIDE SEQUENCE</scope>
    <source>
        <tissue evidence="1">Shoot tissue taken approximately 20 cm above the soil surface</tissue>
    </source>
</reference>
<reference evidence="1" key="1">
    <citation type="submission" date="2014-09" db="EMBL/GenBank/DDBJ databases">
        <authorList>
            <person name="Magalhaes I.L.F."/>
            <person name="Oliveira U."/>
            <person name="Santos F.R."/>
            <person name="Vidigal T.H.D.A."/>
            <person name="Brescovit A.D."/>
            <person name="Santos A.J."/>
        </authorList>
    </citation>
    <scope>NUCLEOTIDE SEQUENCE</scope>
    <source>
        <tissue evidence="1">Shoot tissue taken approximately 20 cm above the soil surface</tissue>
    </source>
</reference>
<accession>A0A0A9DKH9</accession>
<evidence type="ECO:0000313" key="1">
    <source>
        <dbReference type="EMBL" id="JAD89084.1"/>
    </source>
</evidence>